<dbReference type="OrthoDB" id="3180855at2"/>
<evidence type="ECO:0000313" key="1">
    <source>
        <dbReference type="EMBL" id="CCH73733.1"/>
    </source>
</evidence>
<dbReference type="PANTHER" id="PTHR10000">
    <property type="entry name" value="PHOSPHOSERINE PHOSPHATASE"/>
    <property type="match status" value="1"/>
</dbReference>
<comment type="caution">
    <text evidence="1">The sequence shown here is derived from an EMBL/GenBank/DDBJ whole genome shotgun (WGS) entry which is preliminary data.</text>
</comment>
<dbReference type="Pfam" id="PF08282">
    <property type="entry name" value="Hydrolase_3"/>
    <property type="match status" value="2"/>
</dbReference>
<dbReference type="Gene3D" id="3.40.50.1000">
    <property type="entry name" value="HAD superfamily/HAD-like"/>
    <property type="match status" value="1"/>
</dbReference>
<evidence type="ECO:0000313" key="2">
    <source>
        <dbReference type="Proteomes" id="UP000035763"/>
    </source>
</evidence>
<dbReference type="InterPro" id="IPR036412">
    <property type="entry name" value="HAD-like_sf"/>
</dbReference>
<dbReference type="PROSITE" id="PS01228">
    <property type="entry name" value="COF_1"/>
    <property type="match status" value="1"/>
</dbReference>
<dbReference type="AlphaFoldDB" id="W6JW19"/>
<accession>W6JW19</accession>
<organism evidence="1 2">
    <name type="scientific">Nostocoides australiense Ben110</name>
    <dbReference type="NCBI Taxonomy" id="1193182"/>
    <lineage>
        <taxon>Bacteria</taxon>
        <taxon>Bacillati</taxon>
        <taxon>Actinomycetota</taxon>
        <taxon>Actinomycetes</taxon>
        <taxon>Micrococcales</taxon>
        <taxon>Intrasporangiaceae</taxon>
        <taxon>Nostocoides</taxon>
    </lineage>
</organism>
<dbReference type="EMBL" id="CAJA01000246">
    <property type="protein sequence ID" value="CCH73733.1"/>
    <property type="molecule type" value="Genomic_DNA"/>
</dbReference>
<sequence>MTTSHLVGLDVDGTILTHEGELREAVREAVHATAAAGHHVVISTGRSVLGTLPVLADLGIDNGYAVCSNGAVTIALDPAHPSGYEILEAVTFDPRPALELLRGAWSDAVVAVEDLGVGFKVSAPFPDRLEGVVTVVPWEELMADPVTRVTFHSPTGTSEDFTKLAERIGLHGVNYAVGFSAWLDINPEGVSKGSALEQIRRRLDVQPMHTVTVGDQRNDVEMLTWAARGVAMGNAPDEVKAIAKEVAADVYSDGLAQVLRTLPGVGPSHQELIAP</sequence>
<keyword evidence="2" id="KW-1185">Reference proteome</keyword>
<reference evidence="1 2" key="1">
    <citation type="journal article" date="2013" name="ISME J.">
        <title>A metabolic model for members of the genus Tetrasphaera involved in enhanced biological phosphorus removal.</title>
        <authorList>
            <person name="Kristiansen R."/>
            <person name="Nguyen H.T.T."/>
            <person name="Saunders A.M."/>
            <person name="Nielsen J.L."/>
            <person name="Wimmer R."/>
            <person name="Le V.Q."/>
            <person name="McIlroy S.J."/>
            <person name="Petrovski S."/>
            <person name="Seviour R.J."/>
            <person name="Calteau A."/>
            <person name="Nielsen K.L."/>
            <person name="Nielsen P.H."/>
        </authorList>
    </citation>
    <scope>NUCLEOTIDE SEQUENCE [LARGE SCALE GENOMIC DNA]</scope>
    <source>
        <strain evidence="1 2">Ben110</strain>
    </source>
</reference>
<dbReference type="PROSITE" id="PS01229">
    <property type="entry name" value="COF_2"/>
    <property type="match status" value="1"/>
</dbReference>
<dbReference type="Gene3D" id="3.30.1240.10">
    <property type="match status" value="1"/>
</dbReference>
<proteinExistence type="predicted"/>
<name>W6JW19_9MICO</name>
<dbReference type="GO" id="GO:0005829">
    <property type="term" value="C:cytosol"/>
    <property type="evidence" value="ECO:0007669"/>
    <property type="project" value="TreeGrafter"/>
</dbReference>
<dbReference type="GO" id="GO:0000287">
    <property type="term" value="F:magnesium ion binding"/>
    <property type="evidence" value="ECO:0007669"/>
    <property type="project" value="TreeGrafter"/>
</dbReference>
<dbReference type="SUPFAM" id="SSF56784">
    <property type="entry name" value="HAD-like"/>
    <property type="match status" value="1"/>
</dbReference>
<keyword evidence="1" id="KW-0378">Hydrolase</keyword>
<dbReference type="GO" id="GO:0016791">
    <property type="term" value="F:phosphatase activity"/>
    <property type="evidence" value="ECO:0007669"/>
    <property type="project" value="TreeGrafter"/>
</dbReference>
<dbReference type="RefSeq" id="WP_048694501.1">
    <property type="nucleotide sequence ID" value="NZ_HG764815.1"/>
</dbReference>
<dbReference type="NCBIfam" id="TIGR01484">
    <property type="entry name" value="HAD-SF-IIB"/>
    <property type="match status" value="1"/>
</dbReference>
<dbReference type="InterPro" id="IPR006379">
    <property type="entry name" value="HAD-SF_hydro_IIB"/>
</dbReference>
<dbReference type="InterPro" id="IPR023214">
    <property type="entry name" value="HAD_sf"/>
</dbReference>
<dbReference type="STRING" id="1193182.BN11_320003"/>
<protein>
    <submittedName>
        <fullName evidence="1">Putative hydrolase (Putative fructose 1,6-bisphosphatase)</fullName>
    </submittedName>
</protein>
<dbReference type="Proteomes" id="UP000035763">
    <property type="component" value="Unassembled WGS sequence"/>
</dbReference>
<dbReference type="PANTHER" id="PTHR10000:SF8">
    <property type="entry name" value="HAD SUPERFAMILY HYDROLASE-LIKE, TYPE 3"/>
    <property type="match status" value="1"/>
</dbReference>
<gene>
    <name evidence="1" type="ORF">BN11_320003</name>
</gene>